<comment type="caution">
    <text evidence="1">The sequence shown here is derived from an EMBL/GenBank/DDBJ whole genome shotgun (WGS) entry which is preliminary data.</text>
</comment>
<sequence length="821" mass="86809">MAGQSGKEQASFASGELGDLLAERKNLKYYRSGLKRAENMVATPQGPASQRPYTRLIGRRRPVLAAISLAGATLGAPSGGTAGNATDGDDETLLTTGEITGGPHVVFTATFAAPVAVAAVDVDRYRLSTGTGTIEVQYQTGAGWSALNGPRKLLAGNRSRRFCAPPTQPVTASAWRVVAALSEAATMSIDEVAFLNESATFATARVRSFGFSRDVAYDLVLTQGHGDVYAATGGWLTGFALPHSGEEARGRWRQRLNTGLLFSTGRPPWRVFRENDDLEWQCGAAPLKNIPRHDFGDTDYDNAVAAVWNLAFVNVGIAAWFTITVDGEETGSINPAGDIGAAIKTEIEKLEGIEPGISVAAYIGGGYGSASITFSGDGNEGPVTINSTRVLNVADAAVSWSRATRGDLGGEDIFSDARGWPTAGIFYQQRLLMGGSPGVPNAIVASETGDFYELNANLTPATAPFVAPMDTDEDEAIEEFIAARALMLMTSRGEYWISNTAISKDQPLNPIKASSNGCARGVPVVENEGAAVFADRSGSVLCDFRYNEVDQTYVSARLSLLASHLVRDVVDLALKRTDGSSDANILAYVQADGQMRFVTLLREQDVTAFTRVTSDGLFRAVAVNAANRLTVLVDRPVGGEMVSFVERFEQGLLLDQAVTLTHEEATATVTGLVDHEGAEVWAVAAGDVFGPFTVEGGAITLPEPVGVVTVGRWTPFLAQTLPPSREIGPDIVTQSRIGYHTVRVSLADTTSVALGANGAAVEEVSLIDYGAAMDVAELDAGFTGLRARDGIAGDAEQPNMVVTQLRPGRITLRSITGEGDL</sequence>
<dbReference type="AlphaFoldDB" id="A0A9W6J856"/>
<protein>
    <submittedName>
        <fullName evidence="1">Uncharacterized protein</fullName>
    </submittedName>
</protein>
<proteinExistence type="predicted"/>
<dbReference type="EMBL" id="BSFJ01000018">
    <property type="protein sequence ID" value="GLK72601.1"/>
    <property type="molecule type" value="Genomic_DNA"/>
</dbReference>
<name>A0A9W6J856_9HYPH</name>
<keyword evidence="2" id="KW-1185">Reference proteome</keyword>
<evidence type="ECO:0000313" key="2">
    <source>
        <dbReference type="Proteomes" id="UP001143370"/>
    </source>
</evidence>
<dbReference type="Proteomes" id="UP001143370">
    <property type="component" value="Unassembled WGS sequence"/>
</dbReference>
<reference evidence="1" key="2">
    <citation type="submission" date="2023-01" db="EMBL/GenBank/DDBJ databases">
        <authorList>
            <person name="Sun Q."/>
            <person name="Evtushenko L."/>
        </authorList>
    </citation>
    <scope>NUCLEOTIDE SEQUENCE</scope>
    <source>
        <strain evidence="1">VKM B-2484</strain>
    </source>
</reference>
<gene>
    <name evidence="1" type="ORF">GCM10017643_27170</name>
</gene>
<organism evidence="1 2">
    <name type="scientific">Ancylobacter dichloromethanicus</name>
    <dbReference type="NCBI Taxonomy" id="518825"/>
    <lineage>
        <taxon>Bacteria</taxon>
        <taxon>Pseudomonadati</taxon>
        <taxon>Pseudomonadota</taxon>
        <taxon>Alphaproteobacteria</taxon>
        <taxon>Hyphomicrobiales</taxon>
        <taxon>Xanthobacteraceae</taxon>
        <taxon>Ancylobacter</taxon>
    </lineage>
</organism>
<reference evidence="1" key="1">
    <citation type="journal article" date="2014" name="Int. J. Syst. Evol. Microbiol.">
        <title>Complete genome sequence of Corynebacterium casei LMG S-19264T (=DSM 44701T), isolated from a smear-ripened cheese.</title>
        <authorList>
            <consortium name="US DOE Joint Genome Institute (JGI-PGF)"/>
            <person name="Walter F."/>
            <person name="Albersmeier A."/>
            <person name="Kalinowski J."/>
            <person name="Ruckert C."/>
        </authorList>
    </citation>
    <scope>NUCLEOTIDE SEQUENCE</scope>
    <source>
        <strain evidence="1">VKM B-2484</strain>
    </source>
</reference>
<dbReference type="RefSeq" id="WP_213371166.1">
    <property type="nucleotide sequence ID" value="NZ_BSFJ01000018.1"/>
</dbReference>
<evidence type="ECO:0000313" key="1">
    <source>
        <dbReference type="EMBL" id="GLK72601.1"/>
    </source>
</evidence>
<accession>A0A9W6J856</accession>